<dbReference type="SMART" id="SM00174">
    <property type="entry name" value="RHO"/>
    <property type="match status" value="1"/>
</dbReference>
<dbReference type="SMART" id="SM00176">
    <property type="entry name" value="RAN"/>
    <property type="match status" value="1"/>
</dbReference>
<dbReference type="InterPro" id="IPR027417">
    <property type="entry name" value="P-loop_NTPase"/>
</dbReference>
<protein>
    <submittedName>
        <fullName evidence="4">Ras-related protein Rab-24</fullName>
    </submittedName>
</protein>
<dbReference type="SMART" id="SM00173">
    <property type="entry name" value="RAS"/>
    <property type="match status" value="1"/>
</dbReference>
<organism evidence="3 4">
    <name type="scientific">Macrostomum lignano</name>
    <dbReference type="NCBI Taxonomy" id="282301"/>
    <lineage>
        <taxon>Eukaryota</taxon>
        <taxon>Metazoa</taxon>
        <taxon>Spiralia</taxon>
        <taxon>Lophotrochozoa</taxon>
        <taxon>Platyhelminthes</taxon>
        <taxon>Rhabditophora</taxon>
        <taxon>Macrostomorpha</taxon>
        <taxon>Macrostomida</taxon>
        <taxon>Macrostomidae</taxon>
        <taxon>Macrostomum</taxon>
    </lineage>
</organism>
<dbReference type="InterPro" id="IPR005225">
    <property type="entry name" value="Small_GTP-bd"/>
</dbReference>
<dbReference type="FunFam" id="3.40.50.300:FF:001329">
    <property type="entry name" value="Small GTP-binding protein, putative"/>
    <property type="match status" value="1"/>
</dbReference>
<accession>A0A1I8GIP4</accession>
<dbReference type="NCBIfam" id="TIGR00231">
    <property type="entry name" value="small_GTP"/>
    <property type="match status" value="1"/>
</dbReference>
<comment type="similarity">
    <text evidence="1">Belongs to the small GTPase superfamily. Rab family.</text>
</comment>
<dbReference type="GO" id="GO:0003924">
    <property type="term" value="F:GTPase activity"/>
    <property type="evidence" value="ECO:0007669"/>
    <property type="project" value="InterPro"/>
</dbReference>
<dbReference type="SUPFAM" id="SSF52540">
    <property type="entry name" value="P-loop containing nucleoside triphosphate hydrolases"/>
    <property type="match status" value="1"/>
</dbReference>
<dbReference type="PANTHER" id="PTHR47978">
    <property type="match status" value="1"/>
</dbReference>
<evidence type="ECO:0000256" key="2">
    <source>
        <dbReference type="ARBA" id="ARBA00022741"/>
    </source>
</evidence>
<dbReference type="SMART" id="SM00175">
    <property type="entry name" value="RAB"/>
    <property type="match status" value="1"/>
</dbReference>
<dbReference type="AlphaFoldDB" id="A0A1I8GIP4"/>
<evidence type="ECO:0000256" key="1">
    <source>
        <dbReference type="ARBA" id="ARBA00006270"/>
    </source>
</evidence>
<dbReference type="PROSITE" id="PS51419">
    <property type="entry name" value="RAB"/>
    <property type="match status" value="1"/>
</dbReference>
<dbReference type="GO" id="GO:0005525">
    <property type="term" value="F:GTP binding"/>
    <property type="evidence" value="ECO:0007669"/>
    <property type="project" value="InterPro"/>
</dbReference>
<keyword evidence="3" id="KW-1185">Reference proteome</keyword>
<dbReference type="Pfam" id="PF00071">
    <property type="entry name" value="Ras"/>
    <property type="match status" value="1"/>
</dbReference>
<dbReference type="InterPro" id="IPR001806">
    <property type="entry name" value="Small_GTPase"/>
</dbReference>
<dbReference type="PROSITE" id="PS51420">
    <property type="entry name" value="RHO"/>
    <property type="match status" value="1"/>
</dbReference>
<reference evidence="4" key="1">
    <citation type="submission" date="2016-11" db="UniProtKB">
        <authorList>
            <consortium name="WormBaseParasite"/>
        </authorList>
    </citation>
    <scope>IDENTIFICATION</scope>
</reference>
<keyword evidence="2" id="KW-0547">Nucleotide-binding</keyword>
<dbReference type="Gene3D" id="3.40.50.300">
    <property type="entry name" value="P-loop containing nucleotide triphosphate hydrolases"/>
    <property type="match status" value="1"/>
</dbReference>
<dbReference type="WBParaSite" id="maker-uti_cns_0002073-snap-gene-0.11-mRNA-1">
    <property type="protein sequence ID" value="maker-uti_cns_0002073-snap-gene-0.11-mRNA-1"/>
    <property type="gene ID" value="maker-uti_cns_0002073-snap-gene-0.11"/>
</dbReference>
<evidence type="ECO:0000313" key="3">
    <source>
        <dbReference type="Proteomes" id="UP000095280"/>
    </source>
</evidence>
<sequence length="224" mass="25217">MNDSSAYDAIKVVLVGSSSAGKSCLLSRFASDEFDCTSVSTRATLASAFFAKSVLVGSRTVKLHLWDTAGSEEFRSVIPMYYRHARAAVLCYDITNYRTFNDLQYWIDELTRKEPDCRLYLCGCKSDLQQDERQVSLMKAKQFAETFFETSARTGDNVTALFHRICCDVVEWDFVSITSGQRSAQRPEDPAASKKKGFFLKSIEADEAASERQQHKCFHLCKSG</sequence>
<dbReference type="PROSITE" id="PS51421">
    <property type="entry name" value="RAS"/>
    <property type="match status" value="1"/>
</dbReference>
<dbReference type="Proteomes" id="UP000095280">
    <property type="component" value="Unplaced"/>
</dbReference>
<name>A0A1I8GIP4_9PLAT</name>
<evidence type="ECO:0000313" key="4">
    <source>
        <dbReference type="WBParaSite" id="maker-uti_cns_0002073-snap-gene-0.11-mRNA-1"/>
    </source>
</evidence>
<dbReference type="CDD" id="cd00154">
    <property type="entry name" value="Rab"/>
    <property type="match status" value="1"/>
</dbReference>
<proteinExistence type="inferred from homology"/>
<dbReference type="PRINTS" id="PR00449">
    <property type="entry name" value="RASTRNSFRMNG"/>
</dbReference>